<dbReference type="Pfam" id="PF03646">
    <property type="entry name" value="FlaG"/>
    <property type="match status" value="1"/>
</dbReference>
<gene>
    <name evidence="2" type="ORF">SCD92_03680</name>
</gene>
<feature type="region of interest" description="Disordered" evidence="1">
    <location>
        <begin position="1"/>
        <end position="57"/>
    </location>
</feature>
<feature type="compositionally biased region" description="Basic and acidic residues" evidence="1">
    <location>
        <begin position="28"/>
        <end position="54"/>
    </location>
</feature>
<reference evidence="2 3" key="1">
    <citation type="submission" date="2023-11" db="EMBL/GenBank/DDBJ databases">
        <title>Gilvimarinus fulvus sp. nov., isolated from the surface of Kelp.</title>
        <authorList>
            <person name="Sun Y.Y."/>
            <person name="Gong Y."/>
            <person name="Du Z.J."/>
        </authorList>
    </citation>
    <scope>NUCLEOTIDE SEQUENCE [LARGE SCALE GENOMIC DNA]</scope>
    <source>
        <strain evidence="2 3">SDUM040013</strain>
    </source>
</reference>
<dbReference type="Proteomes" id="UP001273505">
    <property type="component" value="Unassembled WGS sequence"/>
</dbReference>
<protein>
    <submittedName>
        <fullName evidence="2">Flagellar protein FlaG</fullName>
    </submittedName>
</protein>
<dbReference type="RefSeq" id="WP_302721287.1">
    <property type="nucleotide sequence ID" value="NZ_JAULRU010000264.1"/>
</dbReference>
<evidence type="ECO:0000313" key="2">
    <source>
        <dbReference type="EMBL" id="MDX6848446.1"/>
    </source>
</evidence>
<dbReference type="PANTHER" id="PTHR37166">
    <property type="entry name" value="PROTEIN FLAG"/>
    <property type="match status" value="1"/>
</dbReference>
<feature type="compositionally biased region" description="Low complexity" evidence="1">
    <location>
        <begin position="14"/>
        <end position="27"/>
    </location>
</feature>
<keyword evidence="2" id="KW-0966">Cell projection</keyword>
<name>A0ABU4RU93_9GAMM</name>
<dbReference type="InterPro" id="IPR035924">
    <property type="entry name" value="FlaG-like_sf"/>
</dbReference>
<dbReference type="SUPFAM" id="SSF160214">
    <property type="entry name" value="FlaG-like"/>
    <property type="match status" value="1"/>
</dbReference>
<keyword evidence="3" id="KW-1185">Reference proteome</keyword>
<dbReference type="EMBL" id="JAXAFO010000004">
    <property type="protein sequence ID" value="MDX6848446.1"/>
    <property type="molecule type" value="Genomic_DNA"/>
</dbReference>
<comment type="caution">
    <text evidence="2">The sequence shown here is derived from an EMBL/GenBank/DDBJ whole genome shotgun (WGS) entry which is preliminary data.</text>
</comment>
<evidence type="ECO:0000256" key="1">
    <source>
        <dbReference type="SAM" id="MobiDB-lite"/>
    </source>
</evidence>
<sequence>MNEVSATGGNKYTAPASKGAASSAPASREAEQSGKELPPEPTEKSEIVSRESVSKGDFQNSVKEAVAHMNEFIQASKRDLQFSYDSDSGDTIVRVLDSNTKEVIRQIPDEIFLKLARDLNADQPVHLLSAQA</sequence>
<dbReference type="PANTHER" id="PTHR37166:SF1">
    <property type="entry name" value="PROTEIN FLAG"/>
    <property type="match status" value="1"/>
</dbReference>
<dbReference type="InterPro" id="IPR005186">
    <property type="entry name" value="FlaG"/>
</dbReference>
<dbReference type="Gene3D" id="3.30.160.170">
    <property type="entry name" value="FlaG-like"/>
    <property type="match status" value="1"/>
</dbReference>
<proteinExistence type="predicted"/>
<accession>A0ABU4RU93</accession>
<feature type="compositionally biased region" description="Polar residues" evidence="1">
    <location>
        <begin position="1"/>
        <end position="10"/>
    </location>
</feature>
<organism evidence="2 3">
    <name type="scientific">Gilvimarinus gilvus</name>
    <dbReference type="NCBI Taxonomy" id="3058038"/>
    <lineage>
        <taxon>Bacteria</taxon>
        <taxon>Pseudomonadati</taxon>
        <taxon>Pseudomonadota</taxon>
        <taxon>Gammaproteobacteria</taxon>
        <taxon>Cellvibrionales</taxon>
        <taxon>Cellvibrionaceae</taxon>
        <taxon>Gilvimarinus</taxon>
    </lineage>
</organism>
<evidence type="ECO:0000313" key="3">
    <source>
        <dbReference type="Proteomes" id="UP001273505"/>
    </source>
</evidence>
<keyword evidence="2" id="KW-0282">Flagellum</keyword>
<keyword evidence="2" id="KW-0969">Cilium</keyword>